<feature type="transmembrane region" description="Helical" evidence="1">
    <location>
        <begin position="430"/>
        <end position="452"/>
    </location>
</feature>
<feature type="transmembrane region" description="Helical" evidence="1">
    <location>
        <begin position="394"/>
        <end position="418"/>
    </location>
</feature>
<dbReference type="eggNOG" id="ENOG502S8Q4">
    <property type="taxonomic scope" value="Eukaryota"/>
</dbReference>
<reference evidence="2 3" key="1">
    <citation type="journal article" date="2012" name="Science">
        <title>The Paleozoic origin of enzymatic lignin decomposition reconstructed from 31 fungal genomes.</title>
        <authorList>
            <person name="Floudas D."/>
            <person name="Binder M."/>
            <person name="Riley R."/>
            <person name="Barry K."/>
            <person name="Blanchette R.A."/>
            <person name="Henrissat B."/>
            <person name="Martinez A.T."/>
            <person name="Otillar R."/>
            <person name="Spatafora J.W."/>
            <person name="Yadav J.S."/>
            <person name="Aerts A."/>
            <person name="Benoit I."/>
            <person name="Boyd A."/>
            <person name="Carlson A."/>
            <person name="Copeland A."/>
            <person name="Coutinho P.M."/>
            <person name="de Vries R.P."/>
            <person name="Ferreira P."/>
            <person name="Findley K."/>
            <person name="Foster B."/>
            <person name="Gaskell J."/>
            <person name="Glotzer D."/>
            <person name="Gorecki P."/>
            <person name="Heitman J."/>
            <person name="Hesse C."/>
            <person name="Hori C."/>
            <person name="Igarashi K."/>
            <person name="Jurgens J.A."/>
            <person name="Kallen N."/>
            <person name="Kersten P."/>
            <person name="Kohler A."/>
            <person name="Kuees U."/>
            <person name="Kumar T.K.A."/>
            <person name="Kuo A."/>
            <person name="LaButti K."/>
            <person name="Larrondo L.F."/>
            <person name="Lindquist E."/>
            <person name="Ling A."/>
            <person name="Lombard V."/>
            <person name="Lucas S."/>
            <person name="Lundell T."/>
            <person name="Martin R."/>
            <person name="McLaughlin D.J."/>
            <person name="Morgenstern I."/>
            <person name="Morin E."/>
            <person name="Murat C."/>
            <person name="Nagy L.G."/>
            <person name="Nolan M."/>
            <person name="Ohm R.A."/>
            <person name="Patyshakuliyeva A."/>
            <person name="Rokas A."/>
            <person name="Ruiz-Duenas F.J."/>
            <person name="Sabat G."/>
            <person name="Salamov A."/>
            <person name="Samejima M."/>
            <person name="Schmutz J."/>
            <person name="Slot J.C."/>
            <person name="St John F."/>
            <person name="Stenlid J."/>
            <person name="Sun H."/>
            <person name="Sun S."/>
            <person name="Syed K."/>
            <person name="Tsang A."/>
            <person name="Wiebenga A."/>
            <person name="Young D."/>
            <person name="Pisabarro A."/>
            <person name="Eastwood D.C."/>
            <person name="Martin F."/>
            <person name="Cullen D."/>
            <person name="Grigoriev I.V."/>
            <person name="Hibbett D.S."/>
        </authorList>
    </citation>
    <scope>NUCLEOTIDE SEQUENCE</scope>
    <source>
        <strain evidence="3">FP-58527</strain>
    </source>
</reference>
<feature type="transmembrane region" description="Helical" evidence="1">
    <location>
        <begin position="12"/>
        <end position="34"/>
    </location>
</feature>
<feature type="non-terminal residue" evidence="2">
    <location>
        <position position="1"/>
    </location>
</feature>
<keyword evidence="1" id="KW-0472">Membrane</keyword>
<accession>S8FG34</accession>
<proteinExistence type="predicted"/>
<evidence type="ECO:0000313" key="3">
    <source>
        <dbReference type="Proteomes" id="UP000015241"/>
    </source>
</evidence>
<dbReference type="HOGENOM" id="CLU_020135_1_0_1"/>
<protein>
    <submittedName>
        <fullName evidence="2">Uncharacterized protein</fullName>
    </submittedName>
</protein>
<name>S8FG34_FOMSC</name>
<organism evidence="2 3">
    <name type="scientific">Fomitopsis schrenkii</name>
    <name type="common">Brown rot fungus</name>
    <dbReference type="NCBI Taxonomy" id="2126942"/>
    <lineage>
        <taxon>Eukaryota</taxon>
        <taxon>Fungi</taxon>
        <taxon>Dikarya</taxon>
        <taxon>Basidiomycota</taxon>
        <taxon>Agaricomycotina</taxon>
        <taxon>Agaricomycetes</taxon>
        <taxon>Polyporales</taxon>
        <taxon>Fomitopsis</taxon>
    </lineage>
</organism>
<feature type="transmembrane region" description="Helical" evidence="1">
    <location>
        <begin position="464"/>
        <end position="483"/>
    </location>
</feature>
<dbReference type="AlphaFoldDB" id="S8FG34"/>
<gene>
    <name evidence="2" type="ORF">FOMPIDRAFT_1122835</name>
</gene>
<evidence type="ECO:0000256" key="1">
    <source>
        <dbReference type="SAM" id="Phobius"/>
    </source>
</evidence>
<evidence type="ECO:0000313" key="2">
    <source>
        <dbReference type="EMBL" id="EPT00396.1"/>
    </source>
</evidence>
<dbReference type="InParanoid" id="S8FG34"/>
<keyword evidence="1" id="KW-0812">Transmembrane</keyword>
<dbReference type="OrthoDB" id="3253026at2759"/>
<sequence>PQLFCKRNAEIAWRLLVYLSTSYFLHAASIPVGAEIERYTEMVTRKDAFWHRALLTLGSLFMPLFALARTIILVAEQIKCKDNDIHAALHHGALLVVVTKPAEWKPHPNGEIVFTKLPVGFDYRCGVTCLWDRAGLTAYIFIGQNRVTRQQKRLIHGFAKIPTGYALAVPAHKAYTEAVIVENLTGPHIPKIHREEHGLVHFPDHVRFFQSFLSTRHQIPRWGYASYGLSVFPYALMFVMNVFCAGLVGDYSCGQILRTPILEESLSSRRRIGVEEQYDGVIGTLKEQWKPKIGDIGSSDDEEGSYVAVRMSMLTVPDLAGSGADSRNQLVVAGVCDSPVPGSRWKKTYRLNSSEPTGRDRGPVTRFTVSTLSHNGPPSQSSLLRFRQITWREVGIITISFLVALITPYALIYVMTGFHPGRESTVSPRAWMMAWLAADQFSSIFVLVSWLIWKKKDAIIPRSVHYVCLTMLAIPGIGGYVAIGRMFLTDTRFGTDLASADKTGPIIFQRPFSAE</sequence>
<keyword evidence="1" id="KW-1133">Transmembrane helix</keyword>
<dbReference type="Proteomes" id="UP000015241">
    <property type="component" value="Unassembled WGS sequence"/>
</dbReference>
<dbReference type="EMBL" id="KE504149">
    <property type="protein sequence ID" value="EPT00396.1"/>
    <property type="molecule type" value="Genomic_DNA"/>
</dbReference>
<feature type="transmembrane region" description="Helical" evidence="1">
    <location>
        <begin position="54"/>
        <end position="75"/>
    </location>
</feature>
<keyword evidence="3" id="KW-1185">Reference proteome</keyword>